<name>A0A370HXA2_9NOCA</name>
<feature type="transmembrane region" description="Helical" evidence="1">
    <location>
        <begin position="20"/>
        <end position="38"/>
    </location>
</feature>
<dbReference type="Pfam" id="PF11255">
    <property type="entry name" value="DUF3054"/>
    <property type="match status" value="1"/>
</dbReference>
<dbReference type="EMBL" id="QQBC01000011">
    <property type="protein sequence ID" value="RDI63142.1"/>
    <property type="molecule type" value="Genomic_DNA"/>
</dbReference>
<keyword evidence="1" id="KW-0812">Transmembrane</keyword>
<dbReference type="Proteomes" id="UP000254869">
    <property type="component" value="Unassembled WGS sequence"/>
</dbReference>
<keyword evidence="1" id="KW-1133">Transmembrane helix</keyword>
<evidence type="ECO:0000313" key="2">
    <source>
        <dbReference type="EMBL" id="RDI63142.1"/>
    </source>
</evidence>
<accession>A0A370HXA2</accession>
<comment type="caution">
    <text evidence="2">The sequence shown here is derived from an EMBL/GenBank/DDBJ whole genome shotgun (WGS) entry which is preliminary data.</text>
</comment>
<evidence type="ECO:0000256" key="1">
    <source>
        <dbReference type="SAM" id="Phobius"/>
    </source>
</evidence>
<dbReference type="AlphaFoldDB" id="A0A370HXA2"/>
<keyword evidence="1" id="KW-0472">Membrane</keyword>
<sequence>MTGPPRRPYYPVGVKKLVPFVLDALLVIVFCAIGRRSHGEGVLSGLLRTLWPFGAGLLIGWALALWLFAGSEWTRAIRRFDGRRLWPTGVVIWLSTLIGGMALRVLSGQGTAISFILVAGSVLAFFLLGWRGAWKALS</sequence>
<dbReference type="STRING" id="1210086.GCA_001613105_05067"/>
<feature type="transmembrane region" description="Helical" evidence="1">
    <location>
        <begin position="85"/>
        <end position="106"/>
    </location>
</feature>
<evidence type="ECO:0000313" key="3">
    <source>
        <dbReference type="Proteomes" id="UP000254869"/>
    </source>
</evidence>
<reference evidence="2 3" key="1">
    <citation type="submission" date="2018-07" db="EMBL/GenBank/DDBJ databases">
        <title>Genomic Encyclopedia of Type Strains, Phase IV (KMG-IV): sequencing the most valuable type-strain genomes for metagenomic binning, comparative biology and taxonomic classification.</title>
        <authorList>
            <person name="Goeker M."/>
        </authorList>
    </citation>
    <scope>NUCLEOTIDE SEQUENCE [LARGE SCALE GENOMIC DNA]</scope>
    <source>
        <strain evidence="2 3">DSM 44290</strain>
    </source>
</reference>
<organism evidence="2 3">
    <name type="scientific">Nocardia pseudobrasiliensis</name>
    <dbReference type="NCBI Taxonomy" id="45979"/>
    <lineage>
        <taxon>Bacteria</taxon>
        <taxon>Bacillati</taxon>
        <taxon>Actinomycetota</taxon>
        <taxon>Actinomycetes</taxon>
        <taxon>Mycobacteriales</taxon>
        <taxon>Nocardiaceae</taxon>
        <taxon>Nocardia</taxon>
    </lineage>
</organism>
<keyword evidence="3" id="KW-1185">Reference proteome</keyword>
<gene>
    <name evidence="2" type="ORF">DFR76_111160</name>
</gene>
<proteinExistence type="predicted"/>
<feature type="transmembrane region" description="Helical" evidence="1">
    <location>
        <begin position="112"/>
        <end position="130"/>
    </location>
</feature>
<feature type="transmembrane region" description="Helical" evidence="1">
    <location>
        <begin position="50"/>
        <end position="73"/>
    </location>
</feature>
<protein>
    <submittedName>
        <fullName evidence="2">DUF3054 family protein</fullName>
    </submittedName>
</protein>
<dbReference type="InterPro" id="IPR021414">
    <property type="entry name" value="DUF3054"/>
</dbReference>